<dbReference type="EMBL" id="PP179318">
    <property type="protein sequence ID" value="XAI70160.1"/>
    <property type="molecule type" value="Genomic_DNA"/>
</dbReference>
<gene>
    <name evidence="1" type="ORF">Nican01_00147</name>
</gene>
<evidence type="ECO:0000313" key="1">
    <source>
        <dbReference type="EMBL" id="XAI70160.1"/>
    </source>
</evidence>
<sequence length="74" mass="8312">MYYLVTQSENGHRLVDFAECTRDLMSQITTLLHDNAAGTPVIFNEQALAAAYLHDEFGIVYQEADGYLVELSDL</sequence>
<protein>
    <submittedName>
        <fullName evidence="1">Uncharacterized protein</fullName>
    </submittedName>
</protein>
<name>A0AAU6W0C7_9CAUD</name>
<proteinExistence type="predicted"/>
<reference evidence="1" key="1">
    <citation type="journal article" date="2024" name="J. Gen. Virol.">
        <title>Novel phages of Pseudomonas syringae unveil numerous potential auxiliary metabolic genes.</title>
        <authorList>
            <person name="Feltin C."/>
            <person name="Garneau J.R."/>
            <person name="Morris C.E."/>
            <person name="Berard A."/>
            <person name="Torres-Barcelo C."/>
        </authorList>
    </citation>
    <scope>NUCLEOTIDE SEQUENCE</scope>
</reference>
<accession>A0AAU6W0C7</accession>
<organism evidence="1">
    <name type="scientific">Pseudomonas phage Nican01</name>
    <dbReference type="NCBI Taxonomy" id="3138540"/>
    <lineage>
        <taxon>Viruses</taxon>
        <taxon>Duplodnaviria</taxon>
        <taxon>Heunggongvirae</taxon>
        <taxon>Uroviricota</taxon>
        <taxon>Caudoviricetes</taxon>
        <taxon>Nickievirus</taxon>
    </lineage>
</organism>